<dbReference type="AlphaFoldDB" id="A0A8S9RMA3"/>
<accession>A0A8S9RMA3</accession>
<dbReference type="EMBL" id="QGKX02000095">
    <property type="protein sequence ID" value="KAF3573452.1"/>
    <property type="molecule type" value="Genomic_DNA"/>
</dbReference>
<proteinExistence type="predicted"/>
<comment type="caution">
    <text evidence="1">The sequence shown here is derived from an EMBL/GenBank/DDBJ whole genome shotgun (WGS) entry which is preliminary data.</text>
</comment>
<evidence type="ECO:0000313" key="1">
    <source>
        <dbReference type="EMBL" id="KAF3573452.1"/>
    </source>
</evidence>
<evidence type="ECO:0000313" key="2">
    <source>
        <dbReference type="Proteomes" id="UP000712600"/>
    </source>
</evidence>
<gene>
    <name evidence="1" type="ORF">F2Q69_00061372</name>
</gene>
<name>A0A8S9RMA3_BRACR</name>
<organism evidence="1 2">
    <name type="scientific">Brassica cretica</name>
    <name type="common">Mustard</name>
    <dbReference type="NCBI Taxonomy" id="69181"/>
    <lineage>
        <taxon>Eukaryota</taxon>
        <taxon>Viridiplantae</taxon>
        <taxon>Streptophyta</taxon>
        <taxon>Embryophyta</taxon>
        <taxon>Tracheophyta</taxon>
        <taxon>Spermatophyta</taxon>
        <taxon>Magnoliopsida</taxon>
        <taxon>eudicotyledons</taxon>
        <taxon>Gunneridae</taxon>
        <taxon>Pentapetalae</taxon>
        <taxon>rosids</taxon>
        <taxon>malvids</taxon>
        <taxon>Brassicales</taxon>
        <taxon>Brassicaceae</taxon>
        <taxon>Brassiceae</taxon>
        <taxon>Brassica</taxon>
    </lineage>
</organism>
<dbReference type="Proteomes" id="UP000712600">
    <property type="component" value="Unassembled WGS sequence"/>
</dbReference>
<reference evidence="1" key="1">
    <citation type="submission" date="2019-12" db="EMBL/GenBank/DDBJ databases">
        <title>Genome sequencing and annotation of Brassica cretica.</title>
        <authorList>
            <person name="Studholme D.J."/>
            <person name="Sarris P."/>
        </authorList>
    </citation>
    <scope>NUCLEOTIDE SEQUENCE</scope>
    <source>
        <strain evidence="1">PFS-109/04</strain>
        <tissue evidence="1">Leaf</tissue>
    </source>
</reference>
<sequence length="201" mass="23235">MSWPTPVTDYGIHNVWELWFQLVQIYYWLTLLKSKQEALAPFIPDDVICLLGILTPLPAFGLVGDSLKILRHEVEKHAAGWIVDSRDVGALVQTLHQRDHSCSKEKMFRHACCFLHKWKRWRSSADVMDLTRLRYGRWKEAIVEWSWAPFIPDDVIYLLGILTPLPAFGVLFDNEGVKNPVIQSPIGPEEYLKCLIHVITE</sequence>
<protein>
    <submittedName>
        <fullName evidence="1">Uncharacterized protein</fullName>
    </submittedName>
</protein>